<dbReference type="AlphaFoldDB" id="A0A6A0ADC6"/>
<dbReference type="EMBL" id="BLLF01005001">
    <property type="protein sequence ID" value="GFH30582.1"/>
    <property type="molecule type" value="Genomic_DNA"/>
</dbReference>
<feature type="non-terminal residue" evidence="1">
    <location>
        <position position="201"/>
    </location>
</feature>
<proteinExistence type="predicted"/>
<name>A0A6A0ADC6_HAELA</name>
<dbReference type="Proteomes" id="UP000485058">
    <property type="component" value="Unassembled WGS sequence"/>
</dbReference>
<sequence length="201" mass="22310">MQAAPLRLGAQLAAHDLRLVIKVPGGTVLRGCKKTQRKLMAHFQLRAGGTASSAEDPVMLQQLQVFCMYFANTNILTPYNQLQRRLGRANQNKHFSLKPAFDDPSNQELLAKLQQLGSANFTGDHNTISHHSMQLAVAMQQHYSNPGKARLGWSGEEAQLFIKLTCGYSLNTDSPELQAAHLDKAHVNDLIEEAAKQRRLL</sequence>
<accession>A0A6A0ADC6</accession>
<comment type="caution">
    <text evidence="1">The sequence shown here is derived from an EMBL/GenBank/DDBJ whole genome shotgun (WGS) entry which is preliminary data.</text>
</comment>
<protein>
    <submittedName>
        <fullName evidence="1">Uncharacterized protein</fullName>
    </submittedName>
</protein>
<keyword evidence="2" id="KW-1185">Reference proteome</keyword>
<gene>
    <name evidence="1" type="ORF">HaLaN_29464</name>
</gene>
<organism evidence="1 2">
    <name type="scientific">Haematococcus lacustris</name>
    <name type="common">Green alga</name>
    <name type="synonym">Haematococcus pluvialis</name>
    <dbReference type="NCBI Taxonomy" id="44745"/>
    <lineage>
        <taxon>Eukaryota</taxon>
        <taxon>Viridiplantae</taxon>
        <taxon>Chlorophyta</taxon>
        <taxon>core chlorophytes</taxon>
        <taxon>Chlorophyceae</taxon>
        <taxon>CS clade</taxon>
        <taxon>Chlamydomonadales</taxon>
        <taxon>Haematococcaceae</taxon>
        <taxon>Haematococcus</taxon>
    </lineage>
</organism>
<evidence type="ECO:0000313" key="2">
    <source>
        <dbReference type="Proteomes" id="UP000485058"/>
    </source>
</evidence>
<reference evidence="1 2" key="1">
    <citation type="submission" date="2020-02" db="EMBL/GenBank/DDBJ databases">
        <title>Draft genome sequence of Haematococcus lacustris strain NIES-144.</title>
        <authorList>
            <person name="Morimoto D."/>
            <person name="Nakagawa S."/>
            <person name="Yoshida T."/>
            <person name="Sawayama S."/>
        </authorList>
    </citation>
    <scope>NUCLEOTIDE SEQUENCE [LARGE SCALE GENOMIC DNA]</scope>
    <source>
        <strain evidence="1 2">NIES-144</strain>
    </source>
</reference>
<evidence type="ECO:0000313" key="1">
    <source>
        <dbReference type="EMBL" id="GFH30582.1"/>
    </source>
</evidence>